<feature type="signal peptide" evidence="3">
    <location>
        <begin position="1"/>
        <end position="34"/>
    </location>
</feature>
<protein>
    <submittedName>
        <fullName evidence="4">Alpha-ketoglutarate decarboxylase</fullName>
    </submittedName>
</protein>
<evidence type="ECO:0000256" key="2">
    <source>
        <dbReference type="SAM" id="Phobius"/>
    </source>
</evidence>
<keyword evidence="2" id="KW-0472">Membrane</keyword>
<reference evidence="4" key="1">
    <citation type="journal article" date="2014" name="Int. J. Syst. Evol. Microbiol.">
        <title>Complete genome sequence of Corynebacterium casei LMG S-19264T (=DSM 44701T), isolated from a smear-ripened cheese.</title>
        <authorList>
            <consortium name="US DOE Joint Genome Institute (JGI-PGF)"/>
            <person name="Walter F."/>
            <person name="Albersmeier A."/>
            <person name="Kalinowski J."/>
            <person name="Ruckert C."/>
        </authorList>
    </citation>
    <scope>NUCLEOTIDE SEQUENCE</scope>
    <source>
        <strain evidence="4">JCM 4386</strain>
    </source>
</reference>
<dbReference type="InterPro" id="IPR006311">
    <property type="entry name" value="TAT_signal"/>
</dbReference>
<keyword evidence="2" id="KW-0812">Transmembrane</keyword>
<dbReference type="EMBL" id="BMTL01000019">
    <property type="protein sequence ID" value="GGS01537.1"/>
    <property type="molecule type" value="Genomic_DNA"/>
</dbReference>
<evidence type="ECO:0000256" key="1">
    <source>
        <dbReference type="SAM" id="MobiDB-lite"/>
    </source>
</evidence>
<dbReference type="PROSITE" id="PS51318">
    <property type="entry name" value="TAT"/>
    <property type="match status" value="1"/>
</dbReference>
<name>A0A918FYW5_9ACTN</name>
<evidence type="ECO:0000256" key="3">
    <source>
        <dbReference type="SAM" id="SignalP"/>
    </source>
</evidence>
<evidence type="ECO:0000313" key="4">
    <source>
        <dbReference type="EMBL" id="GGS01537.1"/>
    </source>
</evidence>
<keyword evidence="3" id="KW-0732">Signal</keyword>
<dbReference type="NCBIfam" id="NF041528">
    <property type="entry name" value="strep_LAETG"/>
    <property type="match status" value="1"/>
</dbReference>
<comment type="caution">
    <text evidence="4">The sequence shown here is derived from an EMBL/GenBank/DDBJ whole genome shotgun (WGS) entry which is preliminary data.</text>
</comment>
<evidence type="ECO:0000313" key="5">
    <source>
        <dbReference type="Proteomes" id="UP000606194"/>
    </source>
</evidence>
<feature type="region of interest" description="Disordered" evidence="1">
    <location>
        <begin position="143"/>
        <end position="207"/>
    </location>
</feature>
<keyword evidence="5" id="KW-1185">Reference proteome</keyword>
<dbReference type="AlphaFoldDB" id="A0A918FYW5"/>
<feature type="chain" id="PRO_5037715241" evidence="3">
    <location>
        <begin position="35"/>
        <end position="249"/>
    </location>
</feature>
<sequence length="249" mass="24348">MSLSRRTAARSVRILGVTAASAALALSAAGTAPATEIGDFSAAAACDGTRGVITVTAKGPLDAPAEITVFLENNGADLRQVGAAQTVKGSKKGAVTVSFAEAWEPNAEYRIHVVPVAAAKKKLAATGIPASGADIAPNVTTPSRACAAEDTPPATTTPSATPSSTPSRTASPSAGTVTPAPSPSDATGDTAAPPPPASNAPSPAVQESNLAETGANSNTGLIVGIAAVLVVVGGGAVFFGMRRRGAGER</sequence>
<feature type="compositionally biased region" description="Low complexity" evidence="1">
    <location>
        <begin position="151"/>
        <end position="174"/>
    </location>
</feature>
<accession>A0A918FYW5</accession>
<feature type="transmembrane region" description="Helical" evidence="2">
    <location>
        <begin position="221"/>
        <end position="241"/>
    </location>
</feature>
<dbReference type="Proteomes" id="UP000606194">
    <property type="component" value="Unassembled WGS sequence"/>
</dbReference>
<keyword evidence="2" id="KW-1133">Transmembrane helix</keyword>
<reference evidence="4" key="2">
    <citation type="submission" date="2020-09" db="EMBL/GenBank/DDBJ databases">
        <authorList>
            <person name="Sun Q."/>
            <person name="Ohkuma M."/>
        </authorList>
    </citation>
    <scope>NUCLEOTIDE SEQUENCE</scope>
    <source>
        <strain evidence="4">JCM 4386</strain>
    </source>
</reference>
<dbReference type="NCBIfam" id="TIGR01167">
    <property type="entry name" value="LPXTG_anchor"/>
    <property type="match status" value="1"/>
</dbReference>
<dbReference type="RefSeq" id="WP_190151137.1">
    <property type="nucleotide sequence ID" value="NZ_BMTL01000019.1"/>
</dbReference>
<gene>
    <name evidence="4" type="ORF">GCM10010269_45550</name>
</gene>
<proteinExistence type="predicted"/>
<organism evidence="4 5">
    <name type="scientific">Streptomyces humidus</name>
    <dbReference type="NCBI Taxonomy" id="52259"/>
    <lineage>
        <taxon>Bacteria</taxon>
        <taxon>Bacillati</taxon>
        <taxon>Actinomycetota</taxon>
        <taxon>Actinomycetes</taxon>
        <taxon>Kitasatosporales</taxon>
        <taxon>Streptomycetaceae</taxon>
        <taxon>Streptomyces</taxon>
    </lineage>
</organism>